<dbReference type="InterPro" id="IPR020835">
    <property type="entry name" value="Catalase_sf"/>
</dbReference>
<name>A0A562E4D3_RHORH</name>
<proteinExistence type="predicted"/>
<sequence length="454" mass="49441">MVTGRRSALIVACADYQDPGLQCLRAPTRDAEALASVLKDPRIGGFDVRTLLNEPAYVVSEAVEEFFADRSTEDLLLLHFSCHGVKDESGELYFAASNTKLTRLGATGVAAEFVSRRMNRSRSRRIVLLLDCCYAGAFERGMTHRADTSMNLQEQLSGRGRAVITASSSMEYSFESGALADAANGGPSVFTGALVDGLSTGEADRNQDGLITLDEDFILVNSDTFPFADVRSYAGKGMRLAKVLARTPDPLLRAACVLARGVARVAAPLHVRLPEGVLLFARPNTHVLGETYHSAAPLRYGDHIAKVCITPLSDSVKALAGQRIPSSAGDDAHRLSVEKFFAHSGADYEVRVQLCTDPEKMPIEDATVHWSADESRHVPVARIRIPRQDTSSKALRDYAEDVVSFNSWTGLAAHRPLGSINRLKLRVYNASSEFRHRVNGIDRVEPTAISDIPE</sequence>
<dbReference type="AlphaFoldDB" id="A0A562E4D3"/>
<dbReference type="GO" id="GO:0020037">
    <property type="term" value="F:heme binding"/>
    <property type="evidence" value="ECO:0007669"/>
    <property type="project" value="InterPro"/>
</dbReference>
<feature type="domain" description="Peptidase C14 caspase" evidence="1">
    <location>
        <begin position="5"/>
        <end position="203"/>
    </location>
</feature>
<dbReference type="Proteomes" id="UP000317573">
    <property type="component" value="Unassembled WGS sequence"/>
</dbReference>
<dbReference type="SUPFAM" id="SSF52129">
    <property type="entry name" value="Caspase-like"/>
    <property type="match status" value="1"/>
</dbReference>
<evidence type="ECO:0000313" key="3">
    <source>
        <dbReference type="Proteomes" id="UP000317573"/>
    </source>
</evidence>
<organism evidence="2 3">
    <name type="scientific">Rhodococcus rhodochrous J45</name>
    <dbReference type="NCBI Taxonomy" id="935266"/>
    <lineage>
        <taxon>Bacteria</taxon>
        <taxon>Bacillati</taxon>
        <taxon>Actinomycetota</taxon>
        <taxon>Actinomycetes</taxon>
        <taxon>Mycobacteriales</taxon>
        <taxon>Nocardiaceae</taxon>
        <taxon>Rhodococcus</taxon>
    </lineage>
</organism>
<protein>
    <submittedName>
        <fullName evidence="2">Uncharacterized protein containing caspase domain</fullName>
    </submittedName>
</protein>
<dbReference type="NCBIfam" id="NF047832">
    <property type="entry name" value="caspase_w_EACC1"/>
    <property type="match status" value="1"/>
</dbReference>
<dbReference type="InterPro" id="IPR029030">
    <property type="entry name" value="Caspase-like_dom_sf"/>
</dbReference>
<reference evidence="2 3" key="1">
    <citation type="submission" date="2019-07" db="EMBL/GenBank/DDBJ databases">
        <title>Genome sequencing of lignin-degrading bacterial isolates.</title>
        <authorList>
            <person name="Gladden J."/>
        </authorList>
    </citation>
    <scope>NUCLEOTIDE SEQUENCE [LARGE SCALE GENOMIC DNA]</scope>
    <source>
        <strain evidence="2 3">J45</strain>
    </source>
</reference>
<dbReference type="GO" id="GO:0004197">
    <property type="term" value="F:cysteine-type endopeptidase activity"/>
    <property type="evidence" value="ECO:0007669"/>
    <property type="project" value="InterPro"/>
</dbReference>
<dbReference type="InterPro" id="IPR011600">
    <property type="entry name" value="Pept_C14_caspase"/>
</dbReference>
<dbReference type="Gene3D" id="3.40.50.1460">
    <property type="match status" value="1"/>
</dbReference>
<gene>
    <name evidence="2" type="ORF">L618_002200000370</name>
</gene>
<dbReference type="GO" id="GO:0006508">
    <property type="term" value="P:proteolysis"/>
    <property type="evidence" value="ECO:0007669"/>
    <property type="project" value="InterPro"/>
</dbReference>
<dbReference type="Gene3D" id="2.40.180.10">
    <property type="entry name" value="Catalase core domain"/>
    <property type="match status" value="1"/>
</dbReference>
<evidence type="ECO:0000313" key="2">
    <source>
        <dbReference type="EMBL" id="TWH16627.1"/>
    </source>
</evidence>
<evidence type="ECO:0000259" key="1">
    <source>
        <dbReference type="Pfam" id="PF00656"/>
    </source>
</evidence>
<dbReference type="SUPFAM" id="SSF56634">
    <property type="entry name" value="Heme-dependent catalase-like"/>
    <property type="match status" value="1"/>
</dbReference>
<dbReference type="RefSeq" id="WP_145691943.1">
    <property type="nucleotide sequence ID" value="NZ_VLJT01000020.1"/>
</dbReference>
<accession>A0A562E4D3</accession>
<dbReference type="Pfam" id="PF00656">
    <property type="entry name" value="Peptidase_C14"/>
    <property type="match status" value="1"/>
</dbReference>
<comment type="caution">
    <text evidence="2">The sequence shown here is derived from an EMBL/GenBank/DDBJ whole genome shotgun (WGS) entry which is preliminary data.</text>
</comment>
<dbReference type="EMBL" id="VLJT01000020">
    <property type="protein sequence ID" value="TWH16627.1"/>
    <property type="molecule type" value="Genomic_DNA"/>
</dbReference>